<dbReference type="SUPFAM" id="SSF53067">
    <property type="entry name" value="Actin-like ATPase domain"/>
    <property type="match status" value="1"/>
</dbReference>
<dbReference type="NCBIfam" id="TIGR01709">
    <property type="entry name" value="typeII_sec_gspL"/>
    <property type="match status" value="1"/>
</dbReference>
<keyword evidence="9 10" id="KW-0472">Membrane</keyword>
<gene>
    <name evidence="13" type="ORF">FPZ24_09780</name>
</gene>
<dbReference type="InterPro" id="IPR007812">
    <property type="entry name" value="T2SS_protein-GspL"/>
</dbReference>
<dbReference type="GO" id="GO:0005886">
    <property type="term" value="C:plasma membrane"/>
    <property type="evidence" value="ECO:0007669"/>
    <property type="project" value="UniProtKB-SubCell"/>
</dbReference>
<organism evidence="13 14">
    <name type="scientific">Sphingomonas panacisoli</name>
    <dbReference type="NCBI Taxonomy" id="1813879"/>
    <lineage>
        <taxon>Bacteria</taxon>
        <taxon>Pseudomonadati</taxon>
        <taxon>Pseudomonadota</taxon>
        <taxon>Alphaproteobacteria</taxon>
        <taxon>Sphingomonadales</taxon>
        <taxon>Sphingomonadaceae</taxon>
        <taxon>Sphingomonas</taxon>
    </lineage>
</organism>
<evidence type="ECO:0000256" key="2">
    <source>
        <dbReference type="ARBA" id="ARBA00005318"/>
    </source>
</evidence>
<keyword evidence="4" id="KW-1003">Cell membrane</keyword>
<dbReference type="PIRSF" id="PIRSF015761">
    <property type="entry name" value="Protein_L"/>
    <property type="match status" value="1"/>
</dbReference>
<comment type="similarity">
    <text evidence="2">Belongs to the GSP L family.</text>
</comment>
<keyword evidence="8 10" id="KW-1133">Transmembrane helix</keyword>
<evidence type="ECO:0000256" key="3">
    <source>
        <dbReference type="ARBA" id="ARBA00022448"/>
    </source>
</evidence>
<evidence type="ECO:0000256" key="10">
    <source>
        <dbReference type="SAM" id="Phobius"/>
    </source>
</evidence>
<dbReference type="InterPro" id="IPR043129">
    <property type="entry name" value="ATPase_NBD"/>
</dbReference>
<evidence type="ECO:0000256" key="9">
    <source>
        <dbReference type="ARBA" id="ARBA00023136"/>
    </source>
</evidence>
<dbReference type="Gene3D" id="3.30.420.380">
    <property type="match status" value="1"/>
</dbReference>
<evidence type="ECO:0000259" key="12">
    <source>
        <dbReference type="Pfam" id="PF12693"/>
    </source>
</evidence>
<feature type="domain" description="GspL periplasmic" evidence="12">
    <location>
        <begin position="219"/>
        <end position="363"/>
    </location>
</feature>
<comment type="subcellular location">
    <subcellularLocation>
        <location evidence="1">Cell inner membrane</location>
        <topology evidence="1">Single-pass membrane protein</topology>
    </subcellularLocation>
</comment>
<dbReference type="Pfam" id="PF12693">
    <property type="entry name" value="GspL_C"/>
    <property type="match status" value="1"/>
</dbReference>
<feature type="domain" description="GspL cytoplasmic actin-ATPase-like" evidence="11">
    <location>
        <begin position="41"/>
        <end position="143"/>
    </location>
</feature>
<evidence type="ECO:0000256" key="1">
    <source>
        <dbReference type="ARBA" id="ARBA00004377"/>
    </source>
</evidence>
<accession>A0A5B8LL19</accession>
<keyword evidence="6 10" id="KW-0812">Transmembrane</keyword>
<sequence>MTDTIALFLPARAKHEWRWITVRDGAIASRGDGLPDRDLPPDSSVVAIAPAEAVALHWADLPDRSLAQATAAARLLVAEASVTPLGDLHVAVGQEAGLTERPVGVVAAAQMSDWLAMLAESGFEPASVVPSPMLLPRPDEGYVIGDLGVDGRVVRGAASGFADEDGLTALIVGDAPVAMLDRDALEDAIVAALADPPLDLRQGAFALRKRAAIDWVLVRRLAWLIVAIMSVTLLITLVQIVRYNASASSLEAQADMLARDGLARGETVNDAGQQLTDRLARLRGGGAGFSRTAASVSSAVAAVPGAEITGLSFDSSGKLRVSLATQTQGQIVDVQSRLAAAGFSAEPSTFTSTAGRLTGVLTVAPL</sequence>
<evidence type="ECO:0000256" key="4">
    <source>
        <dbReference type="ARBA" id="ARBA00022475"/>
    </source>
</evidence>
<evidence type="ECO:0000256" key="7">
    <source>
        <dbReference type="ARBA" id="ARBA00022927"/>
    </source>
</evidence>
<dbReference type="Pfam" id="PF05134">
    <property type="entry name" value="T2SSL"/>
    <property type="match status" value="1"/>
</dbReference>
<evidence type="ECO:0000256" key="8">
    <source>
        <dbReference type="ARBA" id="ARBA00022989"/>
    </source>
</evidence>
<dbReference type="RefSeq" id="WP_146571519.1">
    <property type="nucleotide sequence ID" value="NZ_CP042306.1"/>
</dbReference>
<dbReference type="OrthoDB" id="7432052at2"/>
<evidence type="ECO:0000313" key="14">
    <source>
        <dbReference type="Proteomes" id="UP000315673"/>
    </source>
</evidence>
<proteinExistence type="inferred from homology"/>
<keyword evidence="7" id="KW-0653">Protein transport</keyword>
<keyword evidence="5" id="KW-0997">Cell inner membrane</keyword>
<reference evidence="13 14" key="1">
    <citation type="submission" date="2019-07" db="EMBL/GenBank/DDBJ databases">
        <title>Full genome sequence of Sphingomonas sp. 4R-6-7(HKS19).</title>
        <authorList>
            <person name="Im W.-T."/>
        </authorList>
    </citation>
    <scope>NUCLEOTIDE SEQUENCE [LARGE SCALE GENOMIC DNA]</scope>
    <source>
        <strain evidence="13 14">HKS19</strain>
    </source>
</reference>
<feature type="transmembrane region" description="Helical" evidence="10">
    <location>
        <begin position="221"/>
        <end position="241"/>
    </location>
</feature>
<dbReference type="Proteomes" id="UP000315673">
    <property type="component" value="Chromosome"/>
</dbReference>
<dbReference type="AlphaFoldDB" id="A0A5B8LL19"/>
<keyword evidence="14" id="KW-1185">Reference proteome</keyword>
<keyword evidence="3" id="KW-0813">Transport</keyword>
<dbReference type="EMBL" id="CP042306">
    <property type="protein sequence ID" value="QDZ07740.1"/>
    <property type="molecule type" value="Genomic_DNA"/>
</dbReference>
<evidence type="ECO:0000313" key="13">
    <source>
        <dbReference type="EMBL" id="QDZ07740.1"/>
    </source>
</evidence>
<name>A0A5B8LL19_9SPHN</name>
<dbReference type="KEGG" id="spai:FPZ24_09780"/>
<dbReference type="InterPro" id="IPR025691">
    <property type="entry name" value="GspL_pp_dom"/>
</dbReference>
<evidence type="ECO:0000259" key="11">
    <source>
        <dbReference type="Pfam" id="PF05134"/>
    </source>
</evidence>
<dbReference type="GO" id="GO:0015628">
    <property type="term" value="P:protein secretion by the type II secretion system"/>
    <property type="evidence" value="ECO:0007669"/>
    <property type="project" value="InterPro"/>
</dbReference>
<evidence type="ECO:0000256" key="5">
    <source>
        <dbReference type="ARBA" id="ARBA00022519"/>
    </source>
</evidence>
<protein>
    <submittedName>
        <fullName evidence="13">General secretion pathway protein GspL</fullName>
    </submittedName>
</protein>
<dbReference type="InterPro" id="IPR024230">
    <property type="entry name" value="GspL_cyto_dom"/>
</dbReference>
<dbReference type="GO" id="GO:0015627">
    <property type="term" value="C:type II protein secretion system complex"/>
    <property type="evidence" value="ECO:0007669"/>
    <property type="project" value="InterPro"/>
</dbReference>
<dbReference type="GO" id="GO:0009276">
    <property type="term" value="C:Gram-negative-bacterium-type cell wall"/>
    <property type="evidence" value="ECO:0007669"/>
    <property type="project" value="InterPro"/>
</dbReference>
<evidence type="ECO:0000256" key="6">
    <source>
        <dbReference type="ARBA" id="ARBA00022692"/>
    </source>
</evidence>